<accession>A0A0A1SPI8</accession>
<sequence>MDNMNEMRSRVGDGRYNLTLEVAAPEYFNIYEDVDTKSGEDLVRNYLRSNSDDGCFNNIKINYNKARNSIRVTTELNYNNNEHKDYSNRGRLM</sequence>
<dbReference type="OrthoDB" id="1707731at2"/>
<reference evidence="2 4" key="2">
    <citation type="submission" date="2015-01" db="EMBL/GenBank/DDBJ databases">
        <authorList>
            <person name="Aslett A.Martin."/>
            <person name="De Silva Nishadi"/>
        </authorList>
    </citation>
    <scope>NUCLEOTIDE SEQUENCE [LARGE SCALE GENOMIC DNA]</scope>
    <source>
        <strain evidence="2 4">R28058</strain>
    </source>
</reference>
<dbReference type="AlphaFoldDB" id="A0A0A1SPI8"/>
<dbReference type="Proteomes" id="UP000032811">
    <property type="component" value="Chromosome 1"/>
</dbReference>
<evidence type="ECO:0000313" key="3">
    <source>
        <dbReference type="Proteomes" id="UP000032811"/>
    </source>
</evidence>
<dbReference type="GeneID" id="97539127"/>
<proteinExistence type="predicted"/>
<dbReference type="EMBL" id="CEKZ01000017">
    <property type="protein sequence ID" value="CEQ04831.1"/>
    <property type="molecule type" value="Genomic_DNA"/>
</dbReference>
<evidence type="ECO:0000313" key="4">
    <source>
        <dbReference type="Proteomes" id="UP000049127"/>
    </source>
</evidence>
<keyword evidence="3" id="KW-1185">Reference proteome</keyword>
<reference evidence="1 3" key="1">
    <citation type="submission" date="2014-11" db="EMBL/GenBank/DDBJ databases">
        <authorList>
            <person name="Aslett M.A."/>
            <person name="De Silva N."/>
        </authorList>
    </citation>
    <scope>NUCLEOTIDE SEQUENCE [LARGE SCALE GENOMIC DNA]</scope>
    <source>
        <strain evidence="1 3">ATCC9714</strain>
    </source>
</reference>
<evidence type="ECO:0000313" key="2">
    <source>
        <dbReference type="EMBL" id="CEQ04831.1"/>
    </source>
</evidence>
<dbReference type="Proteomes" id="UP000049127">
    <property type="component" value="Unassembled WGS sequence"/>
</dbReference>
<organism evidence="2 4">
    <name type="scientific">Paraclostridium sordellii</name>
    <name type="common">Clostridium sordellii</name>
    <dbReference type="NCBI Taxonomy" id="1505"/>
    <lineage>
        <taxon>Bacteria</taxon>
        <taxon>Bacillati</taxon>
        <taxon>Bacillota</taxon>
        <taxon>Clostridia</taxon>
        <taxon>Peptostreptococcales</taxon>
        <taxon>Peptostreptococcaceae</taxon>
        <taxon>Paraclostridium</taxon>
    </lineage>
</organism>
<name>A0A0A1SPI8_PARSO</name>
<evidence type="ECO:0000313" key="1">
    <source>
        <dbReference type="EMBL" id="CEJ75397.1"/>
    </source>
</evidence>
<gene>
    <name evidence="1" type="ORF">ATCC9714_32851</name>
    <name evidence="2" type="ORF">R28058_35381</name>
</gene>
<protein>
    <submittedName>
        <fullName evidence="2">Uncharacterized protein</fullName>
    </submittedName>
</protein>
<dbReference type="EMBL" id="LN679998">
    <property type="protein sequence ID" value="CEJ75397.1"/>
    <property type="molecule type" value="Genomic_DNA"/>
</dbReference>
<dbReference type="RefSeq" id="WP_021122602.1">
    <property type="nucleotide sequence ID" value="NZ_CDNI01000015.1"/>
</dbReference>